<dbReference type="AlphaFoldDB" id="A0A934I3X7"/>
<evidence type="ECO:0000256" key="1">
    <source>
        <dbReference type="SAM" id="Phobius"/>
    </source>
</evidence>
<keyword evidence="3" id="KW-1185">Reference proteome</keyword>
<reference evidence="2" key="1">
    <citation type="submission" date="2020-12" db="EMBL/GenBank/DDBJ databases">
        <title>Clostridium thailandense sp. nov., a novel acetogenic bacterium isolated from peat land soil in Thailand.</title>
        <authorList>
            <person name="Chaikitkaew S."/>
            <person name="Birkeland N.K."/>
        </authorList>
    </citation>
    <scope>NUCLEOTIDE SEQUENCE</scope>
    <source>
        <strain evidence="2">DSM 17425</strain>
    </source>
</reference>
<name>A0A934I3X7_9CLOT</name>
<gene>
    <name evidence="2" type="ORF">I6U51_23155</name>
</gene>
<dbReference type="EMBL" id="JAEEGB010000045">
    <property type="protein sequence ID" value="MBI6875575.1"/>
    <property type="molecule type" value="Genomic_DNA"/>
</dbReference>
<dbReference type="Proteomes" id="UP000622687">
    <property type="component" value="Unassembled WGS sequence"/>
</dbReference>
<keyword evidence="1" id="KW-0472">Membrane</keyword>
<dbReference type="RefSeq" id="WP_211144913.1">
    <property type="nucleotide sequence ID" value="NZ_JAEEGB010000045.1"/>
</dbReference>
<protein>
    <submittedName>
        <fullName evidence="2">Uncharacterized protein</fullName>
    </submittedName>
</protein>
<evidence type="ECO:0000313" key="2">
    <source>
        <dbReference type="EMBL" id="MBI6875575.1"/>
    </source>
</evidence>
<comment type="caution">
    <text evidence="2">The sequence shown here is derived from an EMBL/GenBank/DDBJ whole genome shotgun (WGS) entry which is preliminary data.</text>
</comment>
<accession>A0A934I3X7</accession>
<organism evidence="2 3">
    <name type="scientific">Clostridium aciditolerans</name>
    <dbReference type="NCBI Taxonomy" id="339861"/>
    <lineage>
        <taxon>Bacteria</taxon>
        <taxon>Bacillati</taxon>
        <taxon>Bacillota</taxon>
        <taxon>Clostridia</taxon>
        <taxon>Eubacteriales</taxon>
        <taxon>Clostridiaceae</taxon>
        <taxon>Clostridium</taxon>
    </lineage>
</organism>
<feature type="transmembrane region" description="Helical" evidence="1">
    <location>
        <begin position="12"/>
        <end position="30"/>
    </location>
</feature>
<keyword evidence="1" id="KW-0812">Transmembrane</keyword>
<feature type="transmembrane region" description="Helical" evidence="1">
    <location>
        <begin position="90"/>
        <end position="109"/>
    </location>
</feature>
<keyword evidence="1" id="KW-1133">Transmembrane helix</keyword>
<feature type="transmembrane region" description="Helical" evidence="1">
    <location>
        <begin position="60"/>
        <end position="83"/>
    </location>
</feature>
<evidence type="ECO:0000313" key="3">
    <source>
        <dbReference type="Proteomes" id="UP000622687"/>
    </source>
</evidence>
<sequence>MKNTKKIYTKIVIYMNVLIWIIGLVSAFLIDRARPPFESYLNRIKDLPVRKTWNMDLMSYAYYLFILMLIFSILSLLLNIVAYKKEKFRLSITPFFLGLCSIYGIIMYLTHF</sequence>
<proteinExistence type="predicted"/>